<evidence type="ECO:0000313" key="2">
    <source>
        <dbReference type="EMBL" id="CCJ73435.1"/>
    </source>
</evidence>
<proteinExistence type="predicted"/>
<dbReference type="PANTHER" id="PTHR30441">
    <property type="entry name" value="DUF748 DOMAIN-CONTAINING PROTEIN"/>
    <property type="match status" value="1"/>
</dbReference>
<dbReference type="InterPro" id="IPR052894">
    <property type="entry name" value="AsmA-related"/>
</dbReference>
<dbReference type="AlphaFoldDB" id="K8A2F2"/>
<evidence type="ECO:0000259" key="1">
    <source>
        <dbReference type="Pfam" id="PF05170"/>
    </source>
</evidence>
<feature type="domain" description="AsmA" evidence="1">
    <location>
        <begin position="5"/>
        <end position="211"/>
    </location>
</feature>
<dbReference type="GO" id="GO:0005886">
    <property type="term" value="C:plasma membrane"/>
    <property type="evidence" value="ECO:0007669"/>
    <property type="project" value="TreeGrafter"/>
</dbReference>
<sequence>MRRVLTTLMILLVVFFAGLSALVMLVNPNDFRSYMISQVERRSGYQLKLDGPLRWHVWPQLSILSGRMSLTAPGASQPLVSADNMRLDVALFPLLSHQLSVRQVMLKGAVVQLTPQSEARREPGAPVGPKNSALPVEDTRGWTFDIAKLKVADSLLVFQHQDGEQITVRNINLQMEQNEHHDAQLELSGKVSRDQRDLTLSLAAELNAADYPQTLNATVSKLAWQLHGADLPRDGIQGEGTFQARWLEGDKRLEFSALDLKANDSQLGGQASVTLGDKPVWDLDLHFSALNLENLLAPDPATTTTVAQQGQQNALPRPVIASEVEEAPYTALRGFSARAQISADSVRWRGLTFKNVNAQMRNQAGLLDITALGGKLGAGELSLPGMLDARDEVPDARFAIKAKDIEVGEILRAFNYPIALTGKMNVDGMFHGDRIDAQAFRENWEGEASLALSGSRMEGLNFQQLIQQAVERSGGGAGAVRISTTLPRLIRSTTRATLDHGELTLDEMQGRSSLLTLSGEGTLDLVREQCDTRFKVQVIEGWKGDDKLIEWLKTTPVPLRVYGPWKALNYNLQVDQLLRKHLQDEAKRRLSDWSERHKDNNDAKDVKKLLDKL</sequence>
<reference evidence="2" key="1">
    <citation type="submission" date="2012-07" db="EMBL/GenBank/DDBJ databases">
        <authorList>
            <person name="Cummings C."/>
        </authorList>
    </citation>
    <scope>NUCLEOTIDE SEQUENCE</scope>
    <source>
        <strain evidence="2">1330</strain>
    </source>
</reference>
<evidence type="ECO:0000313" key="3">
    <source>
        <dbReference type="Proteomes" id="UP000009340"/>
    </source>
</evidence>
<dbReference type="InterPro" id="IPR007844">
    <property type="entry name" value="AsmA"/>
</dbReference>
<dbReference type="EMBL" id="CAKW01000102">
    <property type="protein sequence ID" value="CCJ73435.1"/>
    <property type="molecule type" value="Genomic_DNA"/>
</dbReference>
<dbReference type="GO" id="GO:0090313">
    <property type="term" value="P:regulation of protein targeting to membrane"/>
    <property type="evidence" value="ECO:0007669"/>
    <property type="project" value="TreeGrafter"/>
</dbReference>
<protein>
    <submittedName>
        <fullName evidence="2">AsmA protein</fullName>
    </submittedName>
</protein>
<dbReference type="Proteomes" id="UP000009340">
    <property type="component" value="Unassembled WGS sequence"/>
</dbReference>
<name>K8A2F2_9ENTR</name>
<dbReference type="STRING" id="1073999.AFK62_12665"/>
<organism evidence="2 3">
    <name type="scientific">Cronobacter condimenti 1330</name>
    <dbReference type="NCBI Taxonomy" id="1073999"/>
    <lineage>
        <taxon>Bacteria</taxon>
        <taxon>Pseudomonadati</taxon>
        <taxon>Pseudomonadota</taxon>
        <taxon>Gammaproteobacteria</taxon>
        <taxon>Enterobacterales</taxon>
        <taxon>Enterobacteriaceae</taxon>
        <taxon>Cronobacter</taxon>
    </lineage>
</organism>
<comment type="caution">
    <text evidence="2">The sequence shown here is derived from an EMBL/GenBank/DDBJ whole genome shotgun (WGS) entry which is preliminary data.</text>
</comment>
<feature type="domain" description="AsmA" evidence="1">
    <location>
        <begin position="222"/>
        <end position="471"/>
    </location>
</feature>
<dbReference type="eggNOG" id="COG2982">
    <property type="taxonomic scope" value="Bacteria"/>
</dbReference>
<gene>
    <name evidence="2" type="ORF">BN137_2812</name>
</gene>
<dbReference type="PANTHER" id="PTHR30441:SF4">
    <property type="entry name" value="PROTEIN ASMA"/>
    <property type="match status" value="1"/>
</dbReference>
<dbReference type="Pfam" id="PF05170">
    <property type="entry name" value="AsmA"/>
    <property type="match status" value="2"/>
</dbReference>
<accession>K8A2F2</accession>
<dbReference type="NCBIfam" id="NF008091">
    <property type="entry name" value="PRK10833.1"/>
    <property type="match status" value="1"/>
</dbReference>